<organism evidence="5 6">
    <name type="scientific">Rhodopseudomonas palustris (strain DX-1)</name>
    <dbReference type="NCBI Taxonomy" id="652103"/>
    <lineage>
        <taxon>Bacteria</taxon>
        <taxon>Pseudomonadati</taxon>
        <taxon>Pseudomonadota</taxon>
        <taxon>Alphaproteobacteria</taxon>
        <taxon>Hyphomicrobiales</taxon>
        <taxon>Nitrobacteraceae</taxon>
        <taxon>Rhodopseudomonas</taxon>
    </lineage>
</organism>
<dbReference type="InterPro" id="IPR005107">
    <property type="entry name" value="CO_DH_flav_C"/>
</dbReference>
<dbReference type="InterPro" id="IPR016169">
    <property type="entry name" value="FAD-bd_PCMH_sub2"/>
</dbReference>
<dbReference type="HOGENOM" id="CLU_058050_1_0_5"/>
<feature type="domain" description="FAD-binding PCMH-type" evidence="4">
    <location>
        <begin position="1"/>
        <end position="221"/>
    </location>
</feature>
<dbReference type="PROSITE" id="PS51387">
    <property type="entry name" value="FAD_PCMH"/>
    <property type="match status" value="1"/>
</dbReference>
<dbReference type="Gene3D" id="3.30.390.50">
    <property type="entry name" value="CO dehydrogenase flavoprotein, C-terminal domain"/>
    <property type="match status" value="1"/>
</dbReference>
<dbReference type="PANTHER" id="PTHR42659">
    <property type="entry name" value="XANTHINE DEHYDROGENASE SUBUNIT C-RELATED"/>
    <property type="match status" value="1"/>
</dbReference>
<dbReference type="KEGG" id="rpx:Rpdx1_1071"/>
<dbReference type="InterPro" id="IPR036318">
    <property type="entry name" value="FAD-bd_PCMH-like_sf"/>
</dbReference>
<dbReference type="InterPro" id="IPR016167">
    <property type="entry name" value="FAD-bd_PCMH_sub1"/>
</dbReference>
<protein>
    <submittedName>
        <fullName evidence="5">Molybdopterin dehydrogenase FAD-binding protein</fullName>
    </submittedName>
</protein>
<keyword evidence="1" id="KW-0285">Flavoprotein</keyword>
<dbReference type="OrthoDB" id="9814706at2"/>
<dbReference type="SUPFAM" id="SSF56176">
    <property type="entry name" value="FAD-binding/transporter-associated domain-like"/>
    <property type="match status" value="1"/>
</dbReference>
<evidence type="ECO:0000313" key="6">
    <source>
        <dbReference type="Proteomes" id="UP000001402"/>
    </source>
</evidence>
<dbReference type="GO" id="GO:0071949">
    <property type="term" value="F:FAD binding"/>
    <property type="evidence" value="ECO:0007669"/>
    <property type="project" value="InterPro"/>
</dbReference>
<dbReference type="Proteomes" id="UP000001402">
    <property type="component" value="Chromosome"/>
</dbReference>
<accession>E6VCJ2</accession>
<evidence type="ECO:0000256" key="2">
    <source>
        <dbReference type="ARBA" id="ARBA00022827"/>
    </source>
</evidence>
<proteinExistence type="predicted"/>
<keyword evidence="2" id="KW-0274">FAD</keyword>
<dbReference type="GO" id="GO:0016491">
    <property type="term" value="F:oxidoreductase activity"/>
    <property type="evidence" value="ECO:0007669"/>
    <property type="project" value="InterPro"/>
</dbReference>
<dbReference type="BioCyc" id="RPAL652103:RPDX1_RS05300-MONOMER"/>
<dbReference type="Gene3D" id="3.30.43.10">
    <property type="entry name" value="Uridine Diphospho-n-acetylenolpyruvylglucosamine Reductase, domain 2"/>
    <property type="match status" value="1"/>
</dbReference>
<dbReference type="InterPro" id="IPR016166">
    <property type="entry name" value="FAD-bd_PCMH"/>
</dbReference>
<sequence length="355" mass="37906">MTPFDYARAGDVADAVRLGAATQAKFLGGGTNLVDLMRETIERPGALVDITGLPADITERDDGGLLIGAAVRNTALAEHPAVRRRYPMLSRAILAGASAQIRNMATVGGNLLQRTRCTYFYDDAGSCCNKRNPGQGCDAIDGFNRNHAILGASEACVATHPSDMCVALAALDAVVHVEGHAGKRALPFGDFHRLPGDRPDQETTLQPGELITAIELPSQSIAARSTYRKVRDRSSYAFALVSVAAALELEEGKVKDVRLALGGVAHKPWRALKAEQALRGGAATAEAFRAAAEAELTDAVALRDNAFKIELAKRTITAVLAELAGDADEHRQRSQTSRARRRDGCDGESRRARAR</sequence>
<dbReference type="Pfam" id="PF03450">
    <property type="entry name" value="CO_deh_flav_C"/>
    <property type="match status" value="1"/>
</dbReference>
<dbReference type="STRING" id="652103.Rpdx1_1071"/>
<dbReference type="AlphaFoldDB" id="E6VCJ2"/>
<name>E6VCJ2_RHOPX</name>
<dbReference type="eggNOG" id="COG1319">
    <property type="taxonomic scope" value="Bacteria"/>
</dbReference>
<dbReference type="EMBL" id="CP002418">
    <property type="protein sequence ID" value="ADU42697.1"/>
    <property type="molecule type" value="Genomic_DNA"/>
</dbReference>
<feature type="compositionally biased region" description="Basic and acidic residues" evidence="3">
    <location>
        <begin position="342"/>
        <end position="355"/>
    </location>
</feature>
<evidence type="ECO:0000256" key="1">
    <source>
        <dbReference type="ARBA" id="ARBA00022630"/>
    </source>
</evidence>
<reference evidence="5" key="1">
    <citation type="submission" date="2010-12" db="EMBL/GenBank/DDBJ databases">
        <title>Complete sequence of Rhodopseudomonas palustris DX-1.</title>
        <authorList>
            <consortium name="US DOE Joint Genome Institute"/>
            <person name="Lucas S."/>
            <person name="Copeland A."/>
            <person name="Lapidus A."/>
            <person name="Cheng J.-F."/>
            <person name="Goodwin L."/>
            <person name="Pitluck S."/>
            <person name="Misra M."/>
            <person name="Chertkov O."/>
            <person name="Detter J.C."/>
            <person name="Han C."/>
            <person name="Tapia R."/>
            <person name="Land M."/>
            <person name="Hauser L."/>
            <person name="Kyrpides N."/>
            <person name="Ivanova N."/>
            <person name="Ovchinnikova G."/>
            <person name="Logan B."/>
            <person name="Oda Y."/>
            <person name="Harwood C."/>
            <person name="Woyke T."/>
        </authorList>
    </citation>
    <scope>NUCLEOTIDE SEQUENCE [LARGE SCALE GENOMIC DNA]</scope>
    <source>
        <strain evidence="5">DX-1</strain>
    </source>
</reference>
<dbReference type="SMART" id="SM01092">
    <property type="entry name" value="CO_deh_flav_C"/>
    <property type="match status" value="1"/>
</dbReference>
<dbReference type="InterPro" id="IPR036683">
    <property type="entry name" value="CO_DH_flav_C_dom_sf"/>
</dbReference>
<evidence type="ECO:0000259" key="4">
    <source>
        <dbReference type="PROSITE" id="PS51387"/>
    </source>
</evidence>
<feature type="region of interest" description="Disordered" evidence="3">
    <location>
        <begin position="326"/>
        <end position="355"/>
    </location>
</feature>
<evidence type="ECO:0000256" key="3">
    <source>
        <dbReference type="SAM" id="MobiDB-lite"/>
    </source>
</evidence>
<dbReference type="Pfam" id="PF00941">
    <property type="entry name" value="FAD_binding_5"/>
    <property type="match status" value="1"/>
</dbReference>
<dbReference type="SUPFAM" id="SSF55447">
    <property type="entry name" value="CO dehydrogenase flavoprotein C-terminal domain-like"/>
    <property type="match status" value="1"/>
</dbReference>
<evidence type="ECO:0000313" key="5">
    <source>
        <dbReference type="EMBL" id="ADU42697.1"/>
    </source>
</evidence>
<dbReference type="Gene3D" id="3.30.465.10">
    <property type="match status" value="2"/>
</dbReference>
<dbReference type="InterPro" id="IPR051312">
    <property type="entry name" value="Diverse_Substr_Oxidored"/>
</dbReference>
<dbReference type="PANTHER" id="PTHR42659:SF1">
    <property type="entry name" value="OXIDOREDUCTASE"/>
    <property type="match status" value="1"/>
</dbReference>
<dbReference type="InterPro" id="IPR002346">
    <property type="entry name" value="Mopterin_DH_FAD-bd"/>
</dbReference>
<gene>
    <name evidence="5" type="ordered locus">Rpdx1_1071</name>
</gene>